<dbReference type="AlphaFoldDB" id="A0A1H6KYZ2"/>
<dbReference type="Proteomes" id="UP000198988">
    <property type="component" value="Unassembled WGS sequence"/>
</dbReference>
<dbReference type="SUPFAM" id="SSF53448">
    <property type="entry name" value="Nucleotide-diphospho-sugar transferases"/>
    <property type="match status" value="1"/>
</dbReference>
<dbReference type="PANTHER" id="PTHR43584:SF8">
    <property type="entry name" value="N-ACETYLMURAMATE ALPHA-1-PHOSPHATE URIDYLYLTRANSFERASE"/>
    <property type="match status" value="1"/>
</dbReference>
<dbReference type="EMBL" id="CDSC02000227">
    <property type="protein sequence ID" value="SEH80867.1"/>
    <property type="molecule type" value="Genomic_DNA"/>
</dbReference>
<dbReference type="Pfam" id="PF00483">
    <property type="entry name" value="NTP_transferase"/>
    <property type="match status" value="1"/>
</dbReference>
<dbReference type="PANTHER" id="PTHR43584">
    <property type="entry name" value="NUCLEOTIDYL TRANSFERASE"/>
    <property type="match status" value="1"/>
</dbReference>
<dbReference type="InterPro" id="IPR050065">
    <property type="entry name" value="GlmU-like"/>
</dbReference>
<evidence type="ECO:0000313" key="5">
    <source>
        <dbReference type="Proteomes" id="UP000198988"/>
    </source>
</evidence>
<dbReference type="OrthoDB" id="9788272at2"/>
<dbReference type="CDD" id="cd06422">
    <property type="entry name" value="NTP_transferase_like_1"/>
    <property type="match status" value="1"/>
</dbReference>
<dbReference type="NCBIfam" id="NF045761">
    <property type="entry name" value="NAMPUrTaseMurU"/>
    <property type="match status" value="1"/>
</dbReference>
<protein>
    <submittedName>
        <fullName evidence="4">Mannose-1-phosphate guanylyltransferase</fullName>
    </submittedName>
</protein>
<accession>A0A1H6KYZ2</accession>
<feature type="domain" description="Nucleotidyl transferase" evidence="3">
    <location>
        <begin position="2"/>
        <end position="117"/>
    </location>
</feature>
<evidence type="ECO:0000256" key="2">
    <source>
        <dbReference type="ARBA" id="ARBA00022695"/>
    </source>
</evidence>
<dbReference type="InterPro" id="IPR029044">
    <property type="entry name" value="Nucleotide-diphossugar_trans"/>
</dbReference>
<dbReference type="InterPro" id="IPR005835">
    <property type="entry name" value="NTP_transferase_dom"/>
</dbReference>
<evidence type="ECO:0000313" key="4">
    <source>
        <dbReference type="EMBL" id="SEH80867.1"/>
    </source>
</evidence>
<sequence>MKAIVLSAGRGERMMPLTKDTPKPLIKVHDKTLIEHSIDTLKNAGITDVIINIAYLGEQIQAYLGNGAKFGINIKYSIEQNALETAGGIIQALPLLGNAPFIVINSDILCDYDLSTLALPDNSLAHLLLIDNPEHNLNGDFSLTGNKITLPNTQTYTFSGVGFYHPDFFQSHLHNDGKLPLSALFKEAINNRQLTGEYYLGYWQDIGTPERLESVNNNPKIS</sequence>
<name>A0A1H6KYZ2_9GAMM</name>
<evidence type="ECO:0000259" key="3">
    <source>
        <dbReference type="Pfam" id="PF00483"/>
    </source>
</evidence>
<dbReference type="GO" id="GO:0016779">
    <property type="term" value="F:nucleotidyltransferase activity"/>
    <property type="evidence" value="ECO:0007669"/>
    <property type="project" value="UniProtKB-KW"/>
</dbReference>
<reference evidence="5" key="1">
    <citation type="submission" date="2016-06" db="EMBL/GenBank/DDBJ databases">
        <authorList>
            <person name="Petersen J."/>
            <person name="Sayavedra L."/>
        </authorList>
    </citation>
    <scope>NUCLEOTIDE SEQUENCE [LARGE SCALE GENOMIC DNA]</scope>
    <source>
        <strain evidence="5">BazSymA</strain>
    </source>
</reference>
<gene>
    <name evidence="4" type="ORF">BAZSYMA_ACONTIG00208_3</name>
</gene>
<proteinExistence type="predicted"/>
<evidence type="ECO:0000256" key="1">
    <source>
        <dbReference type="ARBA" id="ARBA00022679"/>
    </source>
</evidence>
<dbReference type="Gene3D" id="3.90.550.10">
    <property type="entry name" value="Spore Coat Polysaccharide Biosynthesis Protein SpsA, Chain A"/>
    <property type="match status" value="1"/>
</dbReference>
<keyword evidence="1 4" id="KW-0808">Transferase</keyword>
<organism evidence="4 5">
    <name type="scientific">Bathymodiolus azoricus thioautotrophic gill symbiont</name>
    <dbReference type="NCBI Taxonomy" id="235205"/>
    <lineage>
        <taxon>Bacteria</taxon>
        <taxon>Pseudomonadati</taxon>
        <taxon>Pseudomonadota</taxon>
        <taxon>Gammaproteobacteria</taxon>
        <taxon>sulfur-oxidizing symbionts</taxon>
    </lineage>
</organism>
<dbReference type="InterPro" id="IPR054790">
    <property type="entry name" value="MurU"/>
</dbReference>
<dbReference type="RefSeq" id="WP_090715962.1">
    <property type="nucleotide sequence ID" value="NZ_CDSC02000227.1"/>
</dbReference>
<keyword evidence="2 4" id="KW-0548">Nucleotidyltransferase</keyword>